<dbReference type="SUPFAM" id="SSF53254">
    <property type="entry name" value="Phosphoglycerate mutase-like"/>
    <property type="match status" value="1"/>
</dbReference>
<organism evidence="3 4">
    <name type="scientific">Metallococcus carri</name>
    <dbReference type="NCBI Taxonomy" id="1656884"/>
    <lineage>
        <taxon>Bacteria</taxon>
        <taxon>Bacillati</taxon>
        <taxon>Actinomycetota</taxon>
        <taxon>Actinomycetes</taxon>
        <taxon>Micrococcales</taxon>
        <taxon>Dermacoccaceae</taxon>
        <taxon>Metallococcus</taxon>
    </lineage>
</organism>
<accession>A0A967AXH4</accession>
<reference evidence="3" key="1">
    <citation type="submission" date="2020-03" db="EMBL/GenBank/DDBJ databases">
        <title>Draft sequencing of Calidifontibacter sp. DB0510.</title>
        <authorList>
            <person name="Kim D.-U."/>
        </authorList>
    </citation>
    <scope>NUCLEOTIDE SEQUENCE</scope>
    <source>
        <strain evidence="3">DB0510</strain>
    </source>
</reference>
<dbReference type="CDD" id="cd07067">
    <property type="entry name" value="HP_PGM_like"/>
    <property type="match status" value="1"/>
</dbReference>
<protein>
    <submittedName>
        <fullName evidence="3">Histidine phosphatase family protein</fullName>
    </submittedName>
</protein>
<evidence type="ECO:0000256" key="2">
    <source>
        <dbReference type="PIRSR" id="PIRSR613078-2"/>
    </source>
</evidence>
<dbReference type="PANTHER" id="PTHR48100">
    <property type="entry name" value="BROAD-SPECIFICITY PHOSPHATASE YOR283W-RELATED"/>
    <property type="match status" value="1"/>
</dbReference>
<dbReference type="GO" id="GO:0005737">
    <property type="term" value="C:cytoplasm"/>
    <property type="evidence" value="ECO:0007669"/>
    <property type="project" value="TreeGrafter"/>
</dbReference>
<dbReference type="PROSITE" id="PS00175">
    <property type="entry name" value="PG_MUTASE"/>
    <property type="match status" value="1"/>
</dbReference>
<dbReference type="Proteomes" id="UP000744769">
    <property type="component" value="Unassembled WGS sequence"/>
</dbReference>
<evidence type="ECO:0000313" key="3">
    <source>
        <dbReference type="EMBL" id="NHN54247.1"/>
    </source>
</evidence>
<dbReference type="GO" id="GO:0016791">
    <property type="term" value="F:phosphatase activity"/>
    <property type="evidence" value="ECO:0007669"/>
    <property type="project" value="TreeGrafter"/>
</dbReference>
<comment type="caution">
    <text evidence="3">The sequence shown here is derived from an EMBL/GenBank/DDBJ whole genome shotgun (WGS) entry which is preliminary data.</text>
</comment>
<feature type="binding site" evidence="2">
    <location>
        <begin position="27"/>
        <end position="34"/>
    </location>
    <ligand>
        <name>substrate</name>
    </ligand>
</feature>
<feature type="binding site" evidence="2">
    <location>
        <position position="77"/>
    </location>
    <ligand>
        <name>substrate</name>
    </ligand>
</feature>
<dbReference type="InterPro" id="IPR050275">
    <property type="entry name" value="PGM_Phosphatase"/>
</dbReference>
<dbReference type="RefSeq" id="WP_166191593.1">
    <property type="nucleotide sequence ID" value="NZ_JAAOIV010000001.1"/>
</dbReference>
<dbReference type="SMART" id="SM00855">
    <property type="entry name" value="PGAM"/>
    <property type="match status" value="1"/>
</dbReference>
<gene>
    <name evidence="3" type="ORF">G9U51_00420</name>
</gene>
<dbReference type="InterPro" id="IPR001345">
    <property type="entry name" value="PG/BPGM_mutase_AS"/>
</dbReference>
<name>A0A967AXH4_9MICO</name>
<evidence type="ECO:0000256" key="1">
    <source>
        <dbReference type="PIRSR" id="PIRSR613078-1"/>
    </source>
</evidence>
<dbReference type="AlphaFoldDB" id="A0A967AXH4"/>
<dbReference type="PANTHER" id="PTHR48100:SF62">
    <property type="entry name" value="GLUCOSYL-3-PHOSPHOGLYCERATE PHOSPHATASE"/>
    <property type="match status" value="1"/>
</dbReference>
<sequence>MTTAAVPGPSERALGAGEPVRRLIVWRHGQTTHNAAGIWQGQLDTELSELGRSQAAIASAALTAYDPVVIWSSDLQRAAATAAALARRTGLPVHTDQRLREIDVGRWSGLDGGQVRTAYGPMLDAVTRGEDLRRGETGETVGEVAQRTRAAADDLLARLPAGATSVIATHGVAGRALVAALAGIDQHTAWLHFAGLGNCHWAELVESPHGWRIEQWNARAPQPEAPEKEETS</sequence>
<feature type="active site" description="Proton donor/acceptor" evidence="1">
    <location>
        <position position="101"/>
    </location>
</feature>
<dbReference type="Gene3D" id="3.40.50.1240">
    <property type="entry name" value="Phosphoglycerate mutase-like"/>
    <property type="match status" value="1"/>
</dbReference>
<dbReference type="EMBL" id="JAAOIV010000001">
    <property type="protein sequence ID" value="NHN54247.1"/>
    <property type="molecule type" value="Genomic_DNA"/>
</dbReference>
<evidence type="ECO:0000313" key="4">
    <source>
        <dbReference type="Proteomes" id="UP000744769"/>
    </source>
</evidence>
<dbReference type="InterPro" id="IPR029033">
    <property type="entry name" value="His_PPase_superfam"/>
</dbReference>
<dbReference type="InterPro" id="IPR013078">
    <property type="entry name" value="His_Pase_superF_clade-1"/>
</dbReference>
<keyword evidence="4" id="KW-1185">Reference proteome</keyword>
<feature type="active site" description="Tele-phosphohistidine intermediate" evidence="1">
    <location>
        <position position="28"/>
    </location>
</feature>
<proteinExistence type="predicted"/>
<dbReference type="Pfam" id="PF00300">
    <property type="entry name" value="His_Phos_1"/>
    <property type="match status" value="1"/>
</dbReference>